<evidence type="ECO:0000313" key="2">
    <source>
        <dbReference type="Proteomes" id="UP000015105"/>
    </source>
</evidence>
<dbReference type="AlphaFoldDB" id="A0A453PB15"/>
<dbReference type="Proteomes" id="UP000015105">
    <property type="component" value="Chromosome 6D"/>
</dbReference>
<evidence type="ECO:0000313" key="1">
    <source>
        <dbReference type="EnsemblPlants" id="AET6Gv20677000.11"/>
    </source>
</evidence>
<reference evidence="2" key="1">
    <citation type="journal article" date="2014" name="Science">
        <title>Ancient hybridizations among the ancestral genomes of bread wheat.</title>
        <authorList>
            <consortium name="International Wheat Genome Sequencing Consortium,"/>
            <person name="Marcussen T."/>
            <person name="Sandve S.R."/>
            <person name="Heier L."/>
            <person name="Spannagl M."/>
            <person name="Pfeifer M."/>
            <person name="Jakobsen K.S."/>
            <person name="Wulff B.B."/>
            <person name="Steuernagel B."/>
            <person name="Mayer K.F."/>
            <person name="Olsen O.A."/>
        </authorList>
    </citation>
    <scope>NUCLEOTIDE SEQUENCE [LARGE SCALE GENOMIC DNA]</scope>
    <source>
        <strain evidence="2">cv. AL8/78</strain>
    </source>
</reference>
<reference evidence="1" key="3">
    <citation type="journal article" date="2017" name="Nature">
        <title>Genome sequence of the progenitor of the wheat D genome Aegilops tauschii.</title>
        <authorList>
            <person name="Luo M.C."/>
            <person name="Gu Y.Q."/>
            <person name="Puiu D."/>
            <person name="Wang H."/>
            <person name="Twardziok S.O."/>
            <person name="Deal K.R."/>
            <person name="Huo N."/>
            <person name="Zhu T."/>
            <person name="Wang L."/>
            <person name="Wang Y."/>
            <person name="McGuire P.E."/>
            <person name="Liu S."/>
            <person name="Long H."/>
            <person name="Ramasamy R.K."/>
            <person name="Rodriguez J.C."/>
            <person name="Van S.L."/>
            <person name="Yuan L."/>
            <person name="Wang Z."/>
            <person name="Xia Z."/>
            <person name="Xiao L."/>
            <person name="Anderson O.D."/>
            <person name="Ouyang S."/>
            <person name="Liang Y."/>
            <person name="Zimin A.V."/>
            <person name="Pertea G."/>
            <person name="Qi P."/>
            <person name="Bennetzen J.L."/>
            <person name="Dai X."/>
            <person name="Dawson M.W."/>
            <person name="Muller H.G."/>
            <person name="Kugler K."/>
            <person name="Rivarola-Duarte L."/>
            <person name="Spannagl M."/>
            <person name="Mayer K.F.X."/>
            <person name="Lu F.H."/>
            <person name="Bevan M.W."/>
            <person name="Leroy P."/>
            <person name="Li P."/>
            <person name="You F.M."/>
            <person name="Sun Q."/>
            <person name="Liu Z."/>
            <person name="Lyons E."/>
            <person name="Wicker T."/>
            <person name="Salzberg S.L."/>
            <person name="Devos K.M."/>
            <person name="Dvorak J."/>
        </authorList>
    </citation>
    <scope>NUCLEOTIDE SEQUENCE [LARGE SCALE GENOMIC DNA]</scope>
    <source>
        <strain evidence="1">cv. AL8/78</strain>
    </source>
</reference>
<reference evidence="2" key="2">
    <citation type="journal article" date="2017" name="Nat. Plants">
        <title>The Aegilops tauschii genome reveals multiple impacts of transposons.</title>
        <authorList>
            <person name="Zhao G."/>
            <person name="Zou C."/>
            <person name="Li K."/>
            <person name="Wang K."/>
            <person name="Li T."/>
            <person name="Gao L."/>
            <person name="Zhang X."/>
            <person name="Wang H."/>
            <person name="Yang Z."/>
            <person name="Liu X."/>
            <person name="Jiang W."/>
            <person name="Mao L."/>
            <person name="Kong X."/>
            <person name="Jiao Y."/>
            <person name="Jia J."/>
        </authorList>
    </citation>
    <scope>NUCLEOTIDE SEQUENCE [LARGE SCALE GENOMIC DNA]</scope>
    <source>
        <strain evidence="2">cv. AL8/78</strain>
    </source>
</reference>
<sequence>GNGRKFICDDRTITKFWRSITMHLTTTSN</sequence>
<reference evidence="1" key="5">
    <citation type="journal article" date="2021" name="G3 (Bethesda)">
        <title>Aegilops tauschii genome assembly Aet v5.0 features greater sequence contiguity and improved annotation.</title>
        <authorList>
            <person name="Wang L."/>
            <person name="Zhu T."/>
            <person name="Rodriguez J.C."/>
            <person name="Deal K.R."/>
            <person name="Dubcovsky J."/>
            <person name="McGuire P.E."/>
            <person name="Lux T."/>
            <person name="Spannagl M."/>
            <person name="Mayer K.F.X."/>
            <person name="Baldrich P."/>
            <person name="Meyers B.C."/>
            <person name="Huo N."/>
            <person name="Gu Y.Q."/>
            <person name="Zhou H."/>
            <person name="Devos K.M."/>
            <person name="Bennetzen J.L."/>
            <person name="Unver T."/>
            <person name="Budak H."/>
            <person name="Gulick P.J."/>
            <person name="Galiba G."/>
            <person name="Kalapos B."/>
            <person name="Nelson D.R."/>
            <person name="Li P."/>
            <person name="You F.M."/>
            <person name="Luo M.C."/>
            <person name="Dvorak J."/>
        </authorList>
    </citation>
    <scope>NUCLEOTIDE SEQUENCE [LARGE SCALE GENOMIC DNA]</scope>
    <source>
        <strain evidence="1">cv. AL8/78</strain>
    </source>
</reference>
<protein>
    <submittedName>
        <fullName evidence="1">Uncharacterized protein</fullName>
    </submittedName>
</protein>
<name>A0A453PB15_AEGTS</name>
<reference evidence="1" key="4">
    <citation type="submission" date="2019-03" db="UniProtKB">
        <authorList>
            <consortium name="EnsemblPlants"/>
        </authorList>
    </citation>
    <scope>IDENTIFICATION</scope>
</reference>
<keyword evidence="2" id="KW-1185">Reference proteome</keyword>
<proteinExistence type="predicted"/>
<accession>A0A453PB15</accession>
<dbReference type="EnsemblPlants" id="AET6Gv20677000.11">
    <property type="protein sequence ID" value="AET6Gv20677000.11"/>
    <property type="gene ID" value="AET6Gv20677000"/>
</dbReference>
<organism evidence="1 2">
    <name type="scientific">Aegilops tauschii subsp. strangulata</name>
    <name type="common">Goatgrass</name>
    <dbReference type="NCBI Taxonomy" id="200361"/>
    <lineage>
        <taxon>Eukaryota</taxon>
        <taxon>Viridiplantae</taxon>
        <taxon>Streptophyta</taxon>
        <taxon>Embryophyta</taxon>
        <taxon>Tracheophyta</taxon>
        <taxon>Spermatophyta</taxon>
        <taxon>Magnoliopsida</taxon>
        <taxon>Liliopsida</taxon>
        <taxon>Poales</taxon>
        <taxon>Poaceae</taxon>
        <taxon>BOP clade</taxon>
        <taxon>Pooideae</taxon>
        <taxon>Triticodae</taxon>
        <taxon>Triticeae</taxon>
        <taxon>Triticinae</taxon>
        <taxon>Aegilops</taxon>
    </lineage>
</organism>
<dbReference type="Gramene" id="AET6Gv20677000.11">
    <property type="protein sequence ID" value="AET6Gv20677000.11"/>
    <property type="gene ID" value="AET6Gv20677000"/>
</dbReference>